<evidence type="ECO:0000256" key="2">
    <source>
        <dbReference type="ARBA" id="ARBA00001946"/>
    </source>
</evidence>
<dbReference type="GO" id="GO:0005829">
    <property type="term" value="C:cytosol"/>
    <property type="evidence" value="ECO:0007669"/>
    <property type="project" value="TreeGrafter"/>
</dbReference>
<evidence type="ECO:0000256" key="8">
    <source>
        <dbReference type="ARBA" id="ARBA00022842"/>
    </source>
</evidence>
<evidence type="ECO:0000256" key="1">
    <source>
        <dbReference type="ARBA" id="ARBA00000830"/>
    </source>
</evidence>
<feature type="binding site" evidence="10">
    <location>
        <position position="181"/>
    </location>
    <ligand>
        <name>Mg(2+)</name>
        <dbReference type="ChEBI" id="CHEBI:18420"/>
    </ligand>
</feature>
<comment type="pathway">
    <text evidence="3 10">Organic acid metabolism; glycolate biosynthesis; glycolate from 2-phosphoglycolate: step 1/1.</text>
</comment>
<evidence type="ECO:0000256" key="5">
    <source>
        <dbReference type="ARBA" id="ARBA00013078"/>
    </source>
</evidence>
<dbReference type="SUPFAM" id="SSF56784">
    <property type="entry name" value="HAD-like"/>
    <property type="match status" value="1"/>
</dbReference>
<evidence type="ECO:0000256" key="7">
    <source>
        <dbReference type="ARBA" id="ARBA00022801"/>
    </source>
</evidence>
<dbReference type="GO" id="GO:0008967">
    <property type="term" value="F:phosphoglycolate phosphatase activity"/>
    <property type="evidence" value="ECO:0007669"/>
    <property type="project" value="UniProtKB-UniRule"/>
</dbReference>
<dbReference type="PANTHER" id="PTHR43434:SF1">
    <property type="entry name" value="PHOSPHOGLYCOLATE PHOSPHATASE"/>
    <property type="match status" value="1"/>
</dbReference>
<gene>
    <name evidence="11" type="ORF">OQ287_06335</name>
</gene>
<dbReference type="InterPro" id="IPR023214">
    <property type="entry name" value="HAD_sf"/>
</dbReference>
<comment type="similarity">
    <text evidence="4 10">Belongs to the HAD-like hydrolase superfamily. CbbY/CbbZ/Gph/YieH family.</text>
</comment>
<dbReference type="PANTHER" id="PTHR43434">
    <property type="entry name" value="PHOSPHOGLYCOLATE PHOSPHATASE"/>
    <property type="match status" value="1"/>
</dbReference>
<dbReference type="EMBL" id="JAPIVE010000001">
    <property type="protein sequence ID" value="MCX2523848.1"/>
    <property type="molecule type" value="Genomic_DNA"/>
</dbReference>
<dbReference type="Pfam" id="PF13419">
    <property type="entry name" value="HAD_2"/>
    <property type="match status" value="1"/>
</dbReference>
<dbReference type="InterPro" id="IPR036412">
    <property type="entry name" value="HAD-like_sf"/>
</dbReference>
<dbReference type="AlphaFoldDB" id="A0AA41ZH94"/>
<dbReference type="CDD" id="cd16417">
    <property type="entry name" value="HAD_PGPase"/>
    <property type="match status" value="1"/>
</dbReference>
<sequence length="225" mass="24411">MHEVLEGITLIAYDLDGTLIDSVPDLTFALQETMSERHLPVPREEAVRQWVGNGSLVLVERALGAASDQGLMAPPDKALVDALHERFLHHYGRYACRATRVYPGVHECLAAQKARNLTQVLVTNKPSRFIAPLLEGLQLGGYFTLLIGGDSLLRKKPDPLPLLHVMEQVGARPGQTLMVGDSVHDVRAGQSAGCRTLGVPYGYNHGQPIADAGPDVIVESLIELV</sequence>
<comment type="caution">
    <text evidence="11">The sequence shown here is derived from an EMBL/GenBank/DDBJ whole genome shotgun (WGS) entry which is preliminary data.</text>
</comment>
<dbReference type="FunFam" id="3.40.50.1000:FF:000022">
    <property type="entry name" value="Phosphoglycolate phosphatase"/>
    <property type="match status" value="1"/>
</dbReference>
<dbReference type="SFLD" id="SFLDG01135">
    <property type="entry name" value="C1.5.6:_HAD__Beta-PGM__Phospha"/>
    <property type="match status" value="1"/>
</dbReference>
<keyword evidence="7 10" id="KW-0378">Hydrolase</keyword>
<keyword evidence="8 10" id="KW-0460">Magnesium</keyword>
<dbReference type="NCBIfam" id="TIGR01509">
    <property type="entry name" value="HAD-SF-IA-v3"/>
    <property type="match status" value="1"/>
</dbReference>
<dbReference type="InterPro" id="IPR037512">
    <property type="entry name" value="PGPase_prok"/>
</dbReference>
<dbReference type="GO" id="GO:0005975">
    <property type="term" value="P:carbohydrate metabolic process"/>
    <property type="evidence" value="ECO:0007669"/>
    <property type="project" value="InterPro"/>
</dbReference>
<evidence type="ECO:0000256" key="10">
    <source>
        <dbReference type="HAMAP-Rule" id="MF_00495"/>
    </source>
</evidence>
<feature type="active site" description="Nucleophile" evidence="10">
    <location>
        <position position="14"/>
    </location>
</feature>
<dbReference type="Gene3D" id="3.40.50.1000">
    <property type="entry name" value="HAD superfamily/HAD-like"/>
    <property type="match status" value="1"/>
</dbReference>
<comment type="catalytic activity">
    <reaction evidence="1 10">
        <text>2-phosphoglycolate + H2O = glycolate + phosphate</text>
        <dbReference type="Rhea" id="RHEA:14369"/>
        <dbReference type="ChEBI" id="CHEBI:15377"/>
        <dbReference type="ChEBI" id="CHEBI:29805"/>
        <dbReference type="ChEBI" id="CHEBI:43474"/>
        <dbReference type="ChEBI" id="CHEBI:58033"/>
        <dbReference type="EC" id="3.1.3.18"/>
    </reaction>
</comment>
<feature type="binding site" evidence="10">
    <location>
        <position position="14"/>
    </location>
    <ligand>
        <name>Mg(2+)</name>
        <dbReference type="ChEBI" id="CHEBI:18420"/>
    </ligand>
</feature>
<evidence type="ECO:0000256" key="4">
    <source>
        <dbReference type="ARBA" id="ARBA00006171"/>
    </source>
</evidence>
<dbReference type="EC" id="3.1.3.18" evidence="5 10"/>
<dbReference type="HAMAP" id="MF_00495">
    <property type="entry name" value="GPH_hydrolase_bact"/>
    <property type="match status" value="1"/>
</dbReference>
<feature type="binding site" evidence="10">
    <location>
        <position position="16"/>
    </location>
    <ligand>
        <name>Mg(2+)</name>
        <dbReference type="ChEBI" id="CHEBI:18420"/>
    </ligand>
</feature>
<keyword evidence="6 10" id="KW-0479">Metal-binding</keyword>
<reference evidence="11" key="1">
    <citation type="submission" date="2022-11" db="EMBL/GenBank/DDBJ databases">
        <title>Larsenimonas rhizosphaerae sp. nov., isolated from a tidal mudflat.</title>
        <authorList>
            <person name="Lee S.D."/>
            <person name="Kim I.S."/>
        </authorList>
    </citation>
    <scope>NUCLEOTIDE SEQUENCE</scope>
    <source>
        <strain evidence="11">GH2-1</strain>
    </source>
</reference>
<dbReference type="InterPro" id="IPR006439">
    <property type="entry name" value="HAD-SF_hydro_IA"/>
</dbReference>
<comment type="function">
    <text evidence="10">Specifically catalyzes the dephosphorylation of 2-phosphoglycolate. Is involved in the dissimilation of the intracellular 2-phosphoglycolate formed during the DNA repair of 3'-phosphoglycolate ends, a major class of DNA lesions induced by oxidative stress.</text>
</comment>
<organism evidence="11 12">
    <name type="scientific">Larsenimonas rhizosphaerae</name>
    <dbReference type="NCBI Taxonomy" id="2944682"/>
    <lineage>
        <taxon>Bacteria</taxon>
        <taxon>Pseudomonadati</taxon>
        <taxon>Pseudomonadota</taxon>
        <taxon>Gammaproteobacteria</taxon>
        <taxon>Oceanospirillales</taxon>
        <taxon>Halomonadaceae</taxon>
        <taxon>Larsenimonas</taxon>
    </lineage>
</organism>
<dbReference type="InterPro" id="IPR023198">
    <property type="entry name" value="PGP-like_dom2"/>
</dbReference>
<accession>A0AA41ZH94</accession>
<evidence type="ECO:0000256" key="3">
    <source>
        <dbReference type="ARBA" id="ARBA00004818"/>
    </source>
</evidence>
<dbReference type="NCBIfam" id="TIGR01549">
    <property type="entry name" value="HAD-SF-IA-v1"/>
    <property type="match status" value="1"/>
</dbReference>
<protein>
    <recommendedName>
        <fullName evidence="5 10">Phosphoglycolate phosphatase</fullName>
        <shortName evidence="10">PGP</shortName>
        <shortName evidence="10">PGPase</shortName>
        <ecNumber evidence="5 10">3.1.3.18</ecNumber>
    </recommendedName>
</protein>
<comment type="cofactor">
    <cofactor evidence="2 10">
        <name>Mg(2+)</name>
        <dbReference type="ChEBI" id="CHEBI:18420"/>
    </cofactor>
</comment>
<dbReference type="Proteomes" id="UP001165678">
    <property type="component" value="Unassembled WGS sequence"/>
</dbReference>
<dbReference type="SFLD" id="SFLDS00003">
    <property type="entry name" value="Haloacid_Dehalogenase"/>
    <property type="match status" value="1"/>
</dbReference>
<dbReference type="GO" id="GO:0006281">
    <property type="term" value="P:DNA repair"/>
    <property type="evidence" value="ECO:0007669"/>
    <property type="project" value="TreeGrafter"/>
</dbReference>
<dbReference type="NCBIfam" id="NF009695">
    <property type="entry name" value="PRK13222.1-2"/>
    <property type="match status" value="1"/>
</dbReference>
<dbReference type="InterPro" id="IPR050155">
    <property type="entry name" value="HAD-like_hydrolase_sf"/>
</dbReference>
<keyword evidence="9 10" id="KW-0119">Carbohydrate metabolism</keyword>
<evidence type="ECO:0000256" key="6">
    <source>
        <dbReference type="ARBA" id="ARBA00022723"/>
    </source>
</evidence>
<evidence type="ECO:0000313" key="12">
    <source>
        <dbReference type="Proteomes" id="UP001165678"/>
    </source>
</evidence>
<dbReference type="InterPro" id="IPR041492">
    <property type="entry name" value="HAD_2"/>
</dbReference>
<dbReference type="RefSeq" id="WP_265895860.1">
    <property type="nucleotide sequence ID" value="NZ_JAPIVE010000001.1"/>
</dbReference>
<dbReference type="GO" id="GO:0046872">
    <property type="term" value="F:metal ion binding"/>
    <property type="evidence" value="ECO:0007669"/>
    <property type="project" value="UniProtKB-KW"/>
</dbReference>
<evidence type="ECO:0000313" key="11">
    <source>
        <dbReference type="EMBL" id="MCX2523848.1"/>
    </source>
</evidence>
<evidence type="ECO:0000256" key="9">
    <source>
        <dbReference type="ARBA" id="ARBA00023277"/>
    </source>
</evidence>
<keyword evidence="12" id="KW-1185">Reference proteome</keyword>
<name>A0AA41ZH94_9GAMM</name>
<dbReference type="Gene3D" id="1.10.150.240">
    <property type="entry name" value="Putative phosphatase, domain 2"/>
    <property type="match status" value="1"/>
</dbReference>
<dbReference type="NCBIfam" id="TIGR01449">
    <property type="entry name" value="PGP_bact"/>
    <property type="match status" value="1"/>
</dbReference>
<dbReference type="SFLD" id="SFLDG01129">
    <property type="entry name" value="C1.5:_HAD__Beta-PGM__Phosphata"/>
    <property type="match status" value="1"/>
</dbReference>
<proteinExistence type="inferred from homology"/>
<dbReference type="GO" id="GO:0046295">
    <property type="term" value="P:glycolate biosynthetic process"/>
    <property type="evidence" value="ECO:0007669"/>
    <property type="project" value="UniProtKB-UniRule"/>
</dbReference>